<reference evidence="17 20" key="2">
    <citation type="submission" date="2016-01" db="EMBL/GenBank/DDBJ databases">
        <authorList>
            <person name="Varghese N."/>
        </authorList>
    </citation>
    <scope>NUCLEOTIDE SEQUENCE [LARGE SCALE GENOMIC DNA]</scope>
    <source>
        <strain evidence="17 20">HL-91</strain>
    </source>
</reference>
<keyword evidence="6" id="KW-0249">Electron transport</keyword>
<proteinExistence type="inferred from homology"/>
<evidence type="ECO:0000256" key="3">
    <source>
        <dbReference type="ARBA" id="ARBA00022475"/>
    </source>
</evidence>
<gene>
    <name evidence="18" type="primary">dsbB</name>
    <name evidence="17" type="ORF">Ga0058931_1921</name>
    <name evidence="18" type="ORF">HLUCCA05_03770</name>
</gene>
<dbReference type="OrthoDB" id="9808637at2"/>
<name>A0A0P7WWY4_9RHOB</name>
<keyword evidence="10" id="KW-1015">Disulfide bond</keyword>
<sequence>MTRSRQVQLLALAGSAGLLLGALAFQYLGGMAPCALCILQRWPHLVALLAGAGLVWAGPWALLGALGAGASGAIGVYHTGVERDWWEGPASCTSGGDLSGLSGQELLDQIMSAPVVRCDEVPWEMLGLSMASWNAVLSFGLAGLWLVSLRLRG</sequence>
<dbReference type="PATRIC" id="fig|1666912.4.peg.1907"/>
<evidence type="ECO:0000256" key="1">
    <source>
        <dbReference type="ARBA" id="ARBA00004429"/>
    </source>
</evidence>
<keyword evidence="4" id="KW-0997">Cell inner membrane</keyword>
<keyword evidence="9 16" id="KW-0472">Membrane</keyword>
<dbReference type="InterPro" id="IPR023380">
    <property type="entry name" value="DsbB-like_sf"/>
</dbReference>
<dbReference type="InterPro" id="IPR050183">
    <property type="entry name" value="DsbB"/>
</dbReference>
<keyword evidence="2" id="KW-0813">Transport</keyword>
<keyword evidence="8" id="KW-0560">Oxidoreductase</keyword>
<comment type="function">
    <text evidence="12">Required for disulfide bond formation in some proteins. Part of a redox system composed of DsbI and DsbL that mediates formation of an essential disulfide bond in AssT.</text>
</comment>
<dbReference type="Gene3D" id="1.20.1550.10">
    <property type="entry name" value="DsbB-like"/>
    <property type="match status" value="1"/>
</dbReference>
<dbReference type="EMBL" id="LJSG01000002">
    <property type="protein sequence ID" value="KPP95795.1"/>
    <property type="molecule type" value="Genomic_DNA"/>
</dbReference>
<evidence type="ECO:0000256" key="8">
    <source>
        <dbReference type="ARBA" id="ARBA00023002"/>
    </source>
</evidence>
<evidence type="ECO:0000256" key="11">
    <source>
        <dbReference type="ARBA" id="ARBA00023284"/>
    </source>
</evidence>
<dbReference type="EMBL" id="FBYC01000004">
    <property type="protein sequence ID" value="CUX81695.1"/>
    <property type="molecule type" value="Genomic_DNA"/>
</dbReference>
<accession>A0A0P7WWY4</accession>
<keyword evidence="5 16" id="KW-0812">Transmembrane</keyword>
<keyword evidence="20" id="KW-1185">Reference proteome</keyword>
<keyword evidence="11" id="KW-0676">Redox-active center</keyword>
<dbReference type="AlphaFoldDB" id="A0A0P7WWY4"/>
<evidence type="ECO:0000313" key="19">
    <source>
        <dbReference type="Proteomes" id="UP000050413"/>
    </source>
</evidence>
<dbReference type="Pfam" id="PF02600">
    <property type="entry name" value="DsbB"/>
    <property type="match status" value="1"/>
</dbReference>
<comment type="caution">
    <text evidence="18">The sequence shown here is derived from an EMBL/GenBank/DDBJ whole genome shotgun (WGS) entry which is preliminary data.</text>
</comment>
<keyword evidence="7 16" id="KW-1133">Transmembrane helix</keyword>
<evidence type="ECO:0000256" key="7">
    <source>
        <dbReference type="ARBA" id="ARBA00022989"/>
    </source>
</evidence>
<evidence type="ECO:0000256" key="12">
    <source>
        <dbReference type="ARBA" id="ARBA00037310"/>
    </source>
</evidence>
<dbReference type="InterPro" id="IPR003752">
    <property type="entry name" value="DiS_bond_form_DsbB/BdbC"/>
</dbReference>
<dbReference type="Proteomes" id="UP000182045">
    <property type="component" value="Unassembled WGS sequence"/>
</dbReference>
<dbReference type="InterPro" id="IPR024199">
    <property type="entry name" value="Uncharacterised_DsbB"/>
</dbReference>
<dbReference type="RefSeq" id="WP_072246136.1">
    <property type="nucleotide sequence ID" value="NZ_FBYC01000004.1"/>
</dbReference>
<evidence type="ECO:0000256" key="10">
    <source>
        <dbReference type="ARBA" id="ARBA00023157"/>
    </source>
</evidence>
<reference evidence="18 19" key="1">
    <citation type="submission" date="2015-09" db="EMBL/GenBank/DDBJ databases">
        <title>Identification and resolution of microdiversity through metagenomic sequencing of parallel consortia.</title>
        <authorList>
            <person name="Nelson W.C."/>
            <person name="Romine M.F."/>
            <person name="Lindemann S.R."/>
        </authorList>
    </citation>
    <scope>NUCLEOTIDE SEQUENCE [LARGE SCALE GENOMIC DNA]</scope>
    <source>
        <strain evidence="18">HL-91</strain>
    </source>
</reference>
<dbReference type="SUPFAM" id="SSF158442">
    <property type="entry name" value="DsbB-like"/>
    <property type="match status" value="1"/>
</dbReference>
<keyword evidence="3" id="KW-1003">Cell membrane</keyword>
<evidence type="ECO:0000256" key="13">
    <source>
        <dbReference type="ARBA" id="ARBA00038060"/>
    </source>
</evidence>
<evidence type="ECO:0000313" key="17">
    <source>
        <dbReference type="EMBL" id="CUX81695.1"/>
    </source>
</evidence>
<dbReference type="PANTHER" id="PTHR36570">
    <property type="entry name" value="DISULFIDE BOND FORMATION PROTEIN B"/>
    <property type="match status" value="1"/>
</dbReference>
<dbReference type="PANTHER" id="PTHR36570:SF1">
    <property type="entry name" value="PROTEIN-DISULFIDE OXIDOREDUCTASE DSBI"/>
    <property type="match status" value="1"/>
</dbReference>
<evidence type="ECO:0000256" key="14">
    <source>
        <dbReference type="ARBA" id="ARBA00038526"/>
    </source>
</evidence>
<dbReference type="PIRSF" id="PIRSF033913">
    <property type="entry name" value="S-S_format_DsbB"/>
    <property type="match status" value="1"/>
</dbReference>
<protein>
    <recommendedName>
        <fullName evidence="15">Putative protein-disulfide oxidoreductase DsbI</fullName>
    </recommendedName>
</protein>
<comment type="subunit">
    <text evidence="14">Interacts with DsbL.</text>
</comment>
<evidence type="ECO:0000256" key="9">
    <source>
        <dbReference type="ARBA" id="ARBA00023136"/>
    </source>
</evidence>
<dbReference type="Proteomes" id="UP000050413">
    <property type="component" value="Unassembled WGS sequence"/>
</dbReference>
<dbReference type="GO" id="GO:0005886">
    <property type="term" value="C:plasma membrane"/>
    <property type="evidence" value="ECO:0007669"/>
    <property type="project" value="UniProtKB-SubCell"/>
</dbReference>
<evidence type="ECO:0000256" key="6">
    <source>
        <dbReference type="ARBA" id="ARBA00022982"/>
    </source>
</evidence>
<organism evidence="18 19">
    <name type="scientific">Roseibaca calidilacus</name>
    <dbReference type="NCBI Taxonomy" id="1666912"/>
    <lineage>
        <taxon>Bacteria</taxon>
        <taxon>Pseudomonadati</taxon>
        <taxon>Pseudomonadota</taxon>
        <taxon>Alphaproteobacteria</taxon>
        <taxon>Rhodobacterales</taxon>
        <taxon>Paracoccaceae</taxon>
        <taxon>Roseinatronobacter</taxon>
    </lineage>
</organism>
<evidence type="ECO:0000256" key="5">
    <source>
        <dbReference type="ARBA" id="ARBA00022692"/>
    </source>
</evidence>
<dbReference type="GO" id="GO:0015035">
    <property type="term" value="F:protein-disulfide reductase activity"/>
    <property type="evidence" value="ECO:0007669"/>
    <property type="project" value="InterPro"/>
</dbReference>
<dbReference type="GO" id="GO:0006457">
    <property type="term" value="P:protein folding"/>
    <property type="evidence" value="ECO:0007669"/>
    <property type="project" value="InterPro"/>
</dbReference>
<evidence type="ECO:0000313" key="18">
    <source>
        <dbReference type="EMBL" id="KPP95795.1"/>
    </source>
</evidence>
<evidence type="ECO:0000256" key="15">
    <source>
        <dbReference type="ARBA" id="ARBA00039389"/>
    </source>
</evidence>
<comment type="similarity">
    <text evidence="13">Belongs to the DsbB family. DsbI subfamily.</text>
</comment>
<evidence type="ECO:0000256" key="16">
    <source>
        <dbReference type="SAM" id="Phobius"/>
    </source>
</evidence>
<evidence type="ECO:0000256" key="4">
    <source>
        <dbReference type="ARBA" id="ARBA00022519"/>
    </source>
</evidence>
<evidence type="ECO:0000256" key="2">
    <source>
        <dbReference type="ARBA" id="ARBA00022448"/>
    </source>
</evidence>
<feature type="transmembrane region" description="Helical" evidence="16">
    <location>
        <begin position="125"/>
        <end position="147"/>
    </location>
</feature>
<dbReference type="STRING" id="1666912.Ga0058931_1921"/>
<evidence type="ECO:0000313" key="20">
    <source>
        <dbReference type="Proteomes" id="UP000182045"/>
    </source>
</evidence>
<comment type="subcellular location">
    <subcellularLocation>
        <location evidence="1">Cell inner membrane</location>
        <topology evidence="1">Multi-pass membrane protein</topology>
    </subcellularLocation>
</comment>